<dbReference type="InterPro" id="IPR023772">
    <property type="entry name" value="DNA-bd_HTH_TetR-type_CS"/>
</dbReference>
<evidence type="ECO:0000256" key="2">
    <source>
        <dbReference type="PROSITE-ProRule" id="PRU00335"/>
    </source>
</evidence>
<dbReference type="Gene3D" id="1.10.357.10">
    <property type="entry name" value="Tetracycline Repressor, domain 2"/>
    <property type="match status" value="1"/>
</dbReference>
<feature type="compositionally biased region" description="Basic and acidic residues" evidence="3">
    <location>
        <begin position="10"/>
        <end position="20"/>
    </location>
</feature>
<dbReference type="InterPro" id="IPR009057">
    <property type="entry name" value="Homeodomain-like_sf"/>
</dbReference>
<dbReference type="AlphaFoldDB" id="A0A6M8UFY8"/>
<dbReference type="PANTHER" id="PTHR43479">
    <property type="entry name" value="ACREF/ENVCD OPERON REPRESSOR-RELATED"/>
    <property type="match status" value="1"/>
</dbReference>
<name>A0A6M8UFY8_9GAMM</name>
<proteinExistence type="predicted"/>
<dbReference type="SUPFAM" id="SSF46689">
    <property type="entry name" value="Homeodomain-like"/>
    <property type="match status" value="1"/>
</dbReference>
<dbReference type="RefSeq" id="WP_173635583.1">
    <property type="nucleotide sequence ID" value="NZ_CP054212.1"/>
</dbReference>
<feature type="region of interest" description="Disordered" evidence="3">
    <location>
        <begin position="1"/>
        <end position="20"/>
    </location>
</feature>
<sequence>MARTSNTEPEQPRKEGLRERKRRETLQRIAETGLKLFLELGYDATTLEAIAAASGISPRTFFHYFKTKDEILQYWQGEEFFEALRPLMLEESTQQAPLDAAFNCLLKLTELYEDERSIMVDRIMQSSNTLKLRKQTLFVEMEEGVFTALIELWPEPGSRPALKIAAMVAIGTMRLAVEEWRRESGQRPLAYHFRATFALLNRVGIAAI</sequence>
<reference evidence="5 6" key="1">
    <citation type="submission" date="2020-06" db="EMBL/GenBank/DDBJ databases">
        <title>Genome sequence of Paramixta manurensis strain PD-1.</title>
        <authorList>
            <person name="Lee C.W."/>
            <person name="Kim J."/>
        </authorList>
    </citation>
    <scope>NUCLEOTIDE SEQUENCE [LARGE SCALE GENOMIC DNA]</scope>
    <source>
        <strain evidence="5 6">PD-1</strain>
    </source>
</reference>
<evidence type="ECO:0000259" key="4">
    <source>
        <dbReference type="PROSITE" id="PS50977"/>
    </source>
</evidence>
<dbReference type="Pfam" id="PF00440">
    <property type="entry name" value="TetR_N"/>
    <property type="match status" value="1"/>
</dbReference>
<gene>
    <name evidence="5" type="ORF">PMPD1_3828</name>
</gene>
<dbReference type="PRINTS" id="PR00455">
    <property type="entry name" value="HTHTETR"/>
</dbReference>
<dbReference type="PANTHER" id="PTHR43479:SF11">
    <property type="entry name" value="ACREF_ENVCD OPERON REPRESSOR-RELATED"/>
    <property type="match status" value="1"/>
</dbReference>
<feature type="DNA-binding region" description="H-T-H motif" evidence="2">
    <location>
        <begin position="46"/>
        <end position="65"/>
    </location>
</feature>
<feature type="domain" description="HTH tetR-type" evidence="4">
    <location>
        <begin position="23"/>
        <end position="83"/>
    </location>
</feature>
<organism evidence="5 6">
    <name type="scientific">Paramixta manurensis</name>
    <dbReference type="NCBI Taxonomy" id="2740817"/>
    <lineage>
        <taxon>Bacteria</taxon>
        <taxon>Pseudomonadati</taxon>
        <taxon>Pseudomonadota</taxon>
        <taxon>Gammaproteobacteria</taxon>
        <taxon>Enterobacterales</taxon>
        <taxon>Erwiniaceae</taxon>
        <taxon>Paramixta</taxon>
    </lineage>
</organism>
<dbReference type="Proteomes" id="UP000505325">
    <property type="component" value="Chromosome"/>
</dbReference>
<dbReference type="PROSITE" id="PS01081">
    <property type="entry name" value="HTH_TETR_1"/>
    <property type="match status" value="1"/>
</dbReference>
<protein>
    <submittedName>
        <fullName evidence="5">TetR family transcriptional regulator</fullName>
    </submittedName>
</protein>
<keyword evidence="6" id="KW-1185">Reference proteome</keyword>
<evidence type="ECO:0000256" key="1">
    <source>
        <dbReference type="ARBA" id="ARBA00023125"/>
    </source>
</evidence>
<evidence type="ECO:0000313" key="6">
    <source>
        <dbReference type="Proteomes" id="UP000505325"/>
    </source>
</evidence>
<dbReference type="KEGG" id="pmak:PMPD1_3828"/>
<accession>A0A6M8UFY8</accession>
<dbReference type="InterPro" id="IPR050624">
    <property type="entry name" value="HTH-type_Tx_Regulator"/>
</dbReference>
<dbReference type="InterPro" id="IPR001647">
    <property type="entry name" value="HTH_TetR"/>
</dbReference>
<dbReference type="EMBL" id="CP054212">
    <property type="protein sequence ID" value="QKJ88739.1"/>
    <property type="molecule type" value="Genomic_DNA"/>
</dbReference>
<evidence type="ECO:0000313" key="5">
    <source>
        <dbReference type="EMBL" id="QKJ88739.1"/>
    </source>
</evidence>
<dbReference type="PROSITE" id="PS50977">
    <property type="entry name" value="HTH_TETR_2"/>
    <property type="match status" value="1"/>
</dbReference>
<keyword evidence="1 2" id="KW-0238">DNA-binding</keyword>
<dbReference type="GO" id="GO:0003677">
    <property type="term" value="F:DNA binding"/>
    <property type="evidence" value="ECO:0007669"/>
    <property type="project" value="UniProtKB-UniRule"/>
</dbReference>
<evidence type="ECO:0000256" key="3">
    <source>
        <dbReference type="SAM" id="MobiDB-lite"/>
    </source>
</evidence>